<evidence type="ECO:0000256" key="1">
    <source>
        <dbReference type="SAM" id="MobiDB-lite"/>
    </source>
</evidence>
<sequence length="76" mass="8204">MHGPLDHKQAALCHAVADDLQHGTGNGGRGPDGQPQRYVGDLRDRGIGEHPPKILLCDGHYRTADNSHGGEHSEYI</sequence>
<dbReference type="EMBL" id="VSSQ01064093">
    <property type="protein sequence ID" value="MPN17063.1"/>
    <property type="molecule type" value="Genomic_DNA"/>
</dbReference>
<feature type="region of interest" description="Disordered" evidence="1">
    <location>
        <begin position="16"/>
        <end position="53"/>
    </location>
</feature>
<feature type="compositionally biased region" description="Basic and acidic residues" evidence="1">
    <location>
        <begin position="40"/>
        <end position="52"/>
    </location>
</feature>
<dbReference type="AlphaFoldDB" id="A0A645FYS8"/>
<reference evidence="2" key="1">
    <citation type="submission" date="2019-08" db="EMBL/GenBank/DDBJ databases">
        <authorList>
            <person name="Kucharzyk K."/>
            <person name="Murdoch R.W."/>
            <person name="Higgins S."/>
            <person name="Loffler F."/>
        </authorList>
    </citation>
    <scope>NUCLEOTIDE SEQUENCE</scope>
</reference>
<gene>
    <name evidence="2" type="ORF">SDC9_164412</name>
</gene>
<accession>A0A645FYS8</accession>
<proteinExistence type="predicted"/>
<protein>
    <submittedName>
        <fullName evidence="2">Uncharacterized protein</fullName>
    </submittedName>
</protein>
<comment type="caution">
    <text evidence="2">The sequence shown here is derived from an EMBL/GenBank/DDBJ whole genome shotgun (WGS) entry which is preliminary data.</text>
</comment>
<organism evidence="2">
    <name type="scientific">bioreactor metagenome</name>
    <dbReference type="NCBI Taxonomy" id="1076179"/>
    <lineage>
        <taxon>unclassified sequences</taxon>
        <taxon>metagenomes</taxon>
        <taxon>ecological metagenomes</taxon>
    </lineage>
</organism>
<name>A0A645FYS8_9ZZZZ</name>
<evidence type="ECO:0000313" key="2">
    <source>
        <dbReference type="EMBL" id="MPN17063.1"/>
    </source>
</evidence>